<proteinExistence type="predicted"/>
<evidence type="ECO:0000313" key="2">
    <source>
        <dbReference type="EMBL" id="MBB4932947.1"/>
    </source>
</evidence>
<reference evidence="2 3" key="1">
    <citation type="submission" date="2020-08" db="EMBL/GenBank/DDBJ databases">
        <title>Sequencing the genomes of 1000 actinobacteria strains.</title>
        <authorList>
            <person name="Klenk H.-P."/>
        </authorList>
    </citation>
    <scope>NUCLEOTIDE SEQUENCE [LARGE SCALE GENOMIC DNA]</scope>
    <source>
        <strain evidence="2 3">DSM 102030</strain>
    </source>
</reference>
<dbReference type="EMBL" id="JACHJT010000001">
    <property type="protein sequence ID" value="MBB4932947.1"/>
    <property type="molecule type" value="Genomic_DNA"/>
</dbReference>
<accession>A0A7W7RJC8</accession>
<feature type="region of interest" description="Disordered" evidence="1">
    <location>
        <begin position="120"/>
        <end position="141"/>
    </location>
</feature>
<keyword evidence="3" id="KW-1185">Reference proteome</keyword>
<dbReference type="RefSeq" id="WP_184580644.1">
    <property type="nucleotide sequence ID" value="NZ_JACHJT010000001.1"/>
</dbReference>
<dbReference type="AlphaFoldDB" id="A0A7W7RJC8"/>
<comment type="caution">
    <text evidence="2">The sequence shown here is derived from an EMBL/GenBank/DDBJ whole genome shotgun (WGS) entry which is preliminary data.</text>
</comment>
<dbReference type="Proteomes" id="UP000523007">
    <property type="component" value="Unassembled WGS sequence"/>
</dbReference>
<evidence type="ECO:0000256" key="1">
    <source>
        <dbReference type="SAM" id="MobiDB-lite"/>
    </source>
</evidence>
<name>A0A7W7RJC8_9ACTN</name>
<sequence>MADNPWAWQEGRNPYRATPFQVLDLDPDTAGRAAINAHVRRRRQRVSRAPERYPLFGEHLRLADVNEAAEQIQDPRGRLLAELRTHRPELGDDSAHFAERIAGLEPPESPRSPITVHAKRLAQLAPPPVPRSFTRLWPHGE</sequence>
<evidence type="ECO:0000313" key="3">
    <source>
        <dbReference type="Proteomes" id="UP000523007"/>
    </source>
</evidence>
<protein>
    <submittedName>
        <fullName evidence="2">Uncharacterized protein</fullName>
    </submittedName>
</protein>
<gene>
    <name evidence="2" type="ORF">F4561_003767</name>
</gene>
<organism evidence="2 3">
    <name type="scientific">Lipingzhangella halophila</name>
    <dbReference type="NCBI Taxonomy" id="1783352"/>
    <lineage>
        <taxon>Bacteria</taxon>
        <taxon>Bacillati</taxon>
        <taxon>Actinomycetota</taxon>
        <taxon>Actinomycetes</taxon>
        <taxon>Streptosporangiales</taxon>
        <taxon>Nocardiopsidaceae</taxon>
        <taxon>Lipingzhangella</taxon>
    </lineage>
</organism>